<evidence type="ECO:0000256" key="2">
    <source>
        <dbReference type="SAM" id="MobiDB-lite"/>
    </source>
</evidence>
<dbReference type="Proteomes" id="UP001521184">
    <property type="component" value="Unassembled WGS sequence"/>
</dbReference>
<sequence length="568" mass="62525">MAFTYENEGFGTSNQPFQSRGISPKTKIVSGFTPATLSDNQKPLFEELEHIVHTSSIHGQPVLSVDSERAVYSQDTASWKPSYSNSKLLYREVFTGLGHGIARLFCLRLNTLGCSTGEQTALDNISEQIFQFQDLSAFEPSRLRILQPTLGDLEVQQWFDIWIAHHPLSFILSKALLLDRYRKGSCDGDLLAIILAEASLFLDSEDIRDVDAVFEAARTNLLPRMTTSISLSTAQVLVLLGWHDFCTDRPRQGYRYLELARKIVLRRLRSPSQGLPGEQFLDGIDVRSIETELAQNIYWFTFSISLWLSLQLSTPAIPTITPPSTVPLPVSDPSQSAVHRLDSSFGNVASLVAQTTSIRELWSLAHLAATVAPIFKHLLLHHHHASASASLPPHANIHSILAPLHHSNIPSQTQHTTNPSLTTTHLAHQLLAIHIAFLRPSTDDDDNNNNTQQQRPPSAHIVRATSILHSIEAFLASAQTLQRQQAAAQQNWLGDGGDGDGQTARWLALGLDTCGRALVVLGRDGDGDGRSEVLGAFARRLLEVGEMRAMRGWLGLGGVRKRLGEVGG</sequence>
<dbReference type="EMBL" id="JAKEKT020000055">
    <property type="protein sequence ID" value="KAL1640073.1"/>
    <property type="molecule type" value="Genomic_DNA"/>
</dbReference>
<keyword evidence="1" id="KW-0539">Nucleus</keyword>
<feature type="region of interest" description="Disordered" evidence="2">
    <location>
        <begin position="1"/>
        <end position="21"/>
    </location>
</feature>
<dbReference type="InterPro" id="IPR007219">
    <property type="entry name" value="XnlR_reg_dom"/>
</dbReference>
<protein>
    <recommendedName>
        <fullName evidence="3">Xylanolytic transcriptional activator regulatory domain-containing protein</fullName>
    </recommendedName>
</protein>
<feature type="domain" description="Xylanolytic transcriptional activator regulatory" evidence="3">
    <location>
        <begin position="163"/>
        <end position="333"/>
    </location>
</feature>
<evidence type="ECO:0000313" key="4">
    <source>
        <dbReference type="EMBL" id="KAL1640073.1"/>
    </source>
</evidence>
<evidence type="ECO:0000259" key="3">
    <source>
        <dbReference type="Pfam" id="PF04082"/>
    </source>
</evidence>
<evidence type="ECO:0000256" key="1">
    <source>
        <dbReference type="ARBA" id="ARBA00023242"/>
    </source>
</evidence>
<comment type="caution">
    <text evidence="4">The sequence shown here is derived from an EMBL/GenBank/DDBJ whole genome shotgun (WGS) entry which is preliminary data.</text>
</comment>
<reference evidence="4 5" key="1">
    <citation type="journal article" date="2023" name="Plant Dis.">
        <title>First Report of Diplodia intermedia Causing Canker and Dieback Diseases on Apple Trees in Canada.</title>
        <authorList>
            <person name="Ellouze W."/>
            <person name="Ilyukhin E."/>
            <person name="Sulman M."/>
            <person name="Ali S."/>
        </authorList>
    </citation>
    <scope>NUCLEOTIDE SEQUENCE [LARGE SCALE GENOMIC DNA]</scope>
    <source>
        <strain evidence="4 5">M45-28</strain>
    </source>
</reference>
<accession>A0ABR3TKM0</accession>
<feature type="compositionally biased region" description="Polar residues" evidence="2">
    <location>
        <begin position="10"/>
        <end position="21"/>
    </location>
</feature>
<keyword evidence="5" id="KW-1185">Reference proteome</keyword>
<organism evidence="4 5">
    <name type="scientific">Diplodia intermedia</name>
    <dbReference type="NCBI Taxonomy" id="856260"/>
    <lineage>
        <taxon>Eukaryota</taxon>
        <taxon>Fungi</taxon>
        <taxon>Dikarya</taxon>
        <taxon>Ascomycota</taxon>
        <taxon>Pezizomycotina</taxon>
        <taxon>Dothideomycetes</taxon>
        <taxon>Dothideomycetes incertae sedis</taxon>
        <taxon>Botryosphaeriales</taxon>
        <taxon>Botryosphaeriaceae</taxon>
        <taxon>Diplodia</taxon>
    </lineage>
</organism>
<proteinExistence type="predicted"/>
<name>A0ABR3TKM0_9PEZI</name>
<dbReference type="CDD" id="cd12148">
    <property type="entry name" value="fungal_TF_MHR"/>
    <property type="match status" value="1"/>
</dbReference>
<evidence type="ECO:0000313" key="5">
    <source>
        <dbReference type="Proteomes" id="UP001521184"/>
    </source>
</evidence>
<gene>
    <name evidence="4" type="ORF">SLS58_007340</name>
</gene>
<dbReference type="Pfam" id="PF04082">
    <property type="entry name" value="Fungal_trans"/>
    <property type="match status" value="1"/>
</dbReference>